<dbReference type="RefSeq" id="WP_253780500.1">
    <property type="nucleotide sequence ID" value="NZ_JAMTCK010000030.1"/>
</dbReference>
<dbReference type="Pfam" id="PF16197">
    <property type="entry name" value="KAsynt_C_assoc"/>
    <property type="match status" value="3"/>
</dbReference>
<protein>
    <recommendedName>
        <fullName evidence="13">6-deoxyerythronolide-B synthase</fullName>
        <ecNumber evidence="13">2.3.1.94</ecNumber>
    </recommendedName>
</protein>
<accession>A0AAE3KK52</accession>
<dbReference type="EC" id="2.3.1.94" evidence="13"/>
<dbReference type="Gene3D" id="3.40.47.10">
    <property type="match status" value="3"/>
</dbReference>
<dbReference type="Pfam" id="PF00550">
    <property type="entry name" value="PP-binding"/>
    <property type="match status" value="3"/>
</dbReference>
<dbReference type="CDD" id="cd08956">
    <property type="entry name" value="KR_3_FAS_SDR_x"/>
    <property type="match status" value="1"/>
</dbReference>
<feature type="domain" description="Ketosynthase family 3 (KS3)" evidence="15">
    <location>
        <begin position="2556"/>
        <end position="2980"/>
    </location>
</feature>
<dbReference type="InterPro" id="IPR014030">
    <property type="entry name" value="Ketoacyl_synth_N"/>
</dbReference>
<dbReference type="SUPFAM" id="SSF55048">
    <property type="entry name" value="Probable ACP-binding domain of malonyl-CoA ACP transacylase"/>
    <property type="match status" value="3"/>
</dbReference>
<feature type="domain" description="Carrier" evidence="14">
    <location>
        <begin position="2460"/>
        <end position="2535"/>
    </location>
</feature>
<dbReference type="InterPro" id="IPR016036">
    <property type="entry name" value="Malonyl_transacylase_ACP-bd"/>
</dbReference>
<dbReference type="SMART" id="SM00823">
    <property type="entry name" value="PKS_PP"/>
    <property type="match status" value="3"/>
</dbReference>
<organism evidence="16 17">
    <name type="scientific">Goodfellowiella coeruleoviolacea</name>
    <dbReference type="NCBI Taxonomy" id="334858"/>
    <lineage>
        <taxon>Bacteria</taxon>
        <taxon>Bacillati</taxon>
        <taxon>Actinomycetota</taxon>
        <taxon>Actinomycetes</taxon>
        <taxon>Pseudonocardiales</taxon>
        <taxon>Pseudonocardiaceae</taxon>
        <taxon>Goodfellowiella</taxon>
    </lineage>
</organism>
<dbReference type="GO" id="GO:0031177">
    <property type="term" value="F:phosphopantetheine binding"/>
    <property type="evidence" value="ECO:0007669"/>
    <property type="project" value="InterPro"/>
</dbReference>
<comment type="pathway">
    <text evidence="11">Antibiotic biosynthesis; erythromycin biosynthesis.</text>
</comment>
<dbReference type="Gene3D" id="1.10.1200.10">
    <property type="entry name" value="ACP-like"/>
    <property type="match status" value="3"/>
</dbReference>
<dbReference type="InterPro" id="IPR018201">
    <property type="entry name" value="Ketoacyl_synth_AS"/>
</dbReference>
<dbReference type="PROSITE" id="PS00606">
    <property type="entry name" value="KS3_1"/>
    <property type="match status" value="3"/>
</dbReference>
<evidence type="ECO:0000259" key="14">
    <source>
        <dbReference type="PROSITE" id="PS50075"/>
    </source>
</evidence>
<dbReference type="InterPro" id="IPR015083">
    <property type="entry name" value="NorB/c/GfsB-D-like_docking"/>
</dbReference>
<dbReference type="Pfam" id="PF00698">
    <property type="entry name" value="Acyl_transf_1"/>
    <property type="match status" value="3"/>
</dbReference>
<dbReference type="Proteomes" id="UP001206128">
    <property type="component" value="Unassembled WGS sequence"/>
</dbReference>
<dbReference type="Gene3D" id="3.30.70.3290">
    <property type="match status" value="3"/>
</dbReference>
<feature type="domain" description="Ketosynthase family 3 (KS3)" evidence="15">
    <location>
        <begin position="33"/>
        <end position="449"/>
    </location>
</feature>
<comment type="function">
    <text evidence="10">Involved in the biosynthesis of antibiotic erythromycin via the biosynthesis of its aglycone precursor, 6-deoxyerythronolide B (6-dEB).</text>
</comment>
<reference evidence="16" key="1">
    <citation type="submission" date="2022-06" db="EMBL/GenBank/DDBJ databases">
        <title>Genomic Encyclopedia of Archaeal and Bacterial Type Strains, Phase II (KMG-II): from individual species to whole genera.</title>
        <authorList>
            <person name="Goeker M."/>
        </authorList>
    </citation>
    <scope>NUCLEOTIDE SEQUENCE</scope>
    <source>
        <strain evidence="16">DSM 43935</strain>
    </source>
</reference>
<dbReference type="EMBL" id="JAMTCK010000030">
    <property type="protein sequence ID" value="MCP2170330.1"/>
    <property type="molecule type" value="Genomic_DNA"/>
</dbReference>
<keyword evidence="8" id="KW-0012">Acyltransferase</keyword>
<keyword evidence="2" id="KW-0596">Phosphopantetheine</keyword>
<comment type="cofactor">
    <cofactor evidence="1">
        <name>pantetheine 4'-phosphate</name>
        <dbReference type="ChEBI" id="CHEBI:47942"/>
    </cofactor>
</comment>
<dbReference type="Gene3D" id="6.10.140.1830">
    <property type="match status" value="1"/>
</dbReference>
<dbReference type="Pfam" id="PF08659">
    <property type="entry name" value="KR"/>
    <property type="match status" value="2"/>
</dbReference>
<evidence type="ECO:0000259" key="15">
    <source>
        <dbReference type="PROSITE" id="PS52004"/>
    </source>
</evidence>
<evidence type="ECO:0000256" key="2">
    <source>
        <dbReference type="ARBA" id="ARBA00022450"/>
    </source>
</evidence>
<keyword evidence="7" id="KW-0511">Multifunctional enzyme</keyword>
<keyword evidence="3" id="KW-0597">Phosphoprotein</keyword>
<keyword evidence="17" id="KW-1185">Reference proteome</keyword>
<dbReference type="InterPro" id="IPR036291">
    <property type="entry name" value="NAD(P)-bd_dom_sf"/>
</dbReference>
<evidence type="ECO:0000256" key="9">
    <source>
        <dbReference type="ARBA" id="ARBA00052442"/>
    </source>
</evidence>
<gene>
    <name evidence="16" type="ORF">LX83_007221</name>
</gene>
<dbReference type="InterPro" id="IPR001227">
    <property type="entry name" value="Ac_transferase_dom_sf"/>
</dbReference>
<evidence type="ECO:0000256" key="4">
    <source>
        <dbReference type="ARBA" id="ARBA00022679"/>
    </source>
</evidence>
<evidence type="ECO:0000256" key="3">
    <source>
        <dbReference type="ARBA" id="ARBA00022553"/>
    </source>
</evidence>
<feature type="domain" description="Ketosynthase family 3 (KS3)" evidence="15">
    <location>
        <begin position="1032"/>
        <end position="1447"/>
    </location>
</feature>
<dbReference type="GO" id="GO:0006633">
    <property type="term" value="P:fatty acid biosynthetic process"/>
    <property type="evidence" value="ECO:0007669"/>
    <property type="project" value="InterPro"/>
</dbReference>
<dbReference type="FunFam" id="1.10.1200.10:FF:000007">
    <property type="entry name" value="Probable polyketide synthase pks17"/>
    <property type="match status" value="1"/>
</dbReference>
<feature type="domain" description="Carrier" evidence="14">
    <location>
        <begin position="941"/>
        <end position="1016"/>
    </location>
</feature>
<evidence type="ECO:0000256" key="11">
    <source>
        <dbReference type="ARBA" id="ARBA00060622"/>
    </source>
</evidence>
<dbReference type="InterPro" id="IPR020841">
    <property type="entry name" value="PKS_Beta-ketoAc_synthase_dom"/>
</dbReference>
<dbReference type="GO" id="GO:0004312">
    <property type="term" value="F:fatty acid synthase activity"/>
    <property type="evidence" value="ECO:0007669"/>
    <property type="project" value="TreeGrafter"/>
</dbReference>
<dbReference type="InterPro" id="IPR032821">
    <property type="entry name" value="PKS_assoc"/>
</dbReference>
<evidence type="ECO:0000256" key="8">
    <source>
        <dbReference type="ARBA" id="ARBA00023315"/>
    </source>
</evidence>
<evidence type="ECO:0000256" key="12">
    <source>
        <dbReference type="ARBA" id="ARBA00063272"/>
    </source>
</evidence>
<dbReference type="CDD" id="cd00833">
    <property type="entry name" value="PKS"/>
    <property type="match status" value="3"/>
</dbReference>
<dbReference type="Gene3D" id="3.40.50.720">
    <property type="entry name" value="NAD(P)-binding Rossmann-like Domain"/>
    <property type="match status" value="2"/>
</dbReference>
<evidence type="ECO:0000256" key="1">
    <source>
        <dbReference type="ARBA" id="ARBA00001957"/>
    </source>
</evidence>
<dbReference type="SUPFAM" id="SSF51735">
    <property type="entry name" value="NAD(P)-binding Rossmann-fold domains"/>
    <property type="match status" value="4"/>
</dbReference>
<dbReference type="GO" id="GO:0004315">
    <property type="term" value="F:3-oxoacyl-[acyl-carrier-protein] synthase activity"/>
    <property type="evidence" value="ECO:0007669"/>
    <property type="project" value="InterPro"/>
</dbReference>
<evidence type="ECO:0000256" key="13">
    <source>
        <dbReference type="ARBA" id="ARBA00066981"/>
    </source>
</evidence>
<dbReference type="SMART" id="SM00825">
    <property type="entry name" value="PKS_KS"/>
    <property type="match status" value="3"/>
</dbReference>
<dbReference type="SUPFAM" id="SSF47336">
    <property type="entry name" value="ACP-like"/>
    <property type="match status" value="3"/>
</dbReference>
<comment type="subunit">
    <text evidence="12">Homodimer. Erythronolide synthase is composed of EryAI, EryAII and EryAIII multimodular (2 modules) polypeptides each coding for a functional synthase subunit which participates in 2 of the six FAS-like elongation steps required for formation of the polyketide. Module 1, 2, 3, 4, 5, and 6 participating in biosynthesis steps 1, 2, 3, 4, 5, and 6, respectively.</text>
</comment>
<dbReference type="SMART" id="SM00827">
    <property type="entry name" value="PKS_AT"/>
    <property type="match status" value="3"/>
</dbReference>
<dbReference type="InterPro" id="IPR041618">
    <property type="entry name" value="PKS_DE"/>
</dbReference>
<dbReference type="Pfam" id="PF18369">
    <property type="entry name" value="PKS_DE"/>
    <property type="match status" value="1"/>
</dbReference>
<dbReference type="FunFam" id="3.40.47.10:FF:000019">
    <property type="entry name" value="Polyketide synthase type I"/>
    <property type="match status" value="3"/>
</dbReference>
<dbReference type="InterPro" id="IPR014043">
    <property type="entry name" value="Acyl_transferase_dom"/>
</dbReference>
<dbReference type="GO" id="GO:0033068">
    <property type="term" value="P:macrolide biosynthetic process"/>
    <property type="evidence" value="ECO:0007669"/>
    <property type="project" value="UniProtKB-ARBA"/>
</dbReference>
<dbReference type="FunFam" id="3.40.366.10:FF:000002">
    <property type="entry name" value="Probable polyketide synthase 2"/>
    <property type="match status" value="1"/>
</dbReference>
<dbReference type="SMART" id="SM01294">
    <property type="entry name" value="PKS_PP_betabranch"/>
    <property type="match status" value="3"/>
</dbReference>
<dbReference type="Gene3D" id="3.40.366.10">
    <property type="entry name" value="Malonyl-Coenzyme A Acyl Carrier Protein, domain 2"/>
    <property type="match status" value="3"/>
</dbReference>
<dbReference type="PROSITE" id="PS50075">
    <property type="entry name" value="CARRIER"/>
    <property type="match status" value="3"/>
</dbReference>
<evidence type="ECO:0000256" key="10">
    <source>
        <dbReference type="ARBA" id="ARBA00060158"/>
    </source>
</evidence>
<comment type="caution">
    <text evidence="16">The sequence shown here is derived from an EMBL/GenBank/DDBJ whole genome shotgun (WGS) entry which is preliminary data.</text>
</comment>
<dbReference type="InterPro" id="IPR014031">
    <property type="entry name" value="Ketoacyl_synth_C"/>
</dbReference>
<dbReference type="Pfam" id="PF00109">
    <property type="entry name" value="ketoacyl-synt"/>
    <property type="match status" value="3"/>
</dbReference>
<dbReference type="InterPro" id="IPR013968">
    <property type="entry name" value="PKS_KR"/>
</dbReference>
<evidence type="ECO:0000256" key="5">
    <source>
        <dbReference type="ARBA" id="ARBA00022737"/>
    </source>
</evidence>
<dbReference type="PROSITE" id="PS52004">
    <property type="entry name" value="KS3_2"/>
    <property type="match status" value="3"/>
</dbReference>
<dbReference type="InterPro" id="IPR016035">
    <property type="entry name" value="Acyl_Trfase/lysoPLipase"/>
</dbReference>
<dbReference type="GO" id="GO:0047879">
    <property type="term" value="F:erythronolide synthase activity"/>
    <property type="evidence" value="ECO:0007669"/>
    <property type="project" value="UniProtKB-EC"/>
</dbReference>
<dbReference type="Pfam" id="PF02801">
    <property type="entry name" value="Ketoacyl-synt_C"/>
    <property type="match status" value="3"/>
</dbReference>
<evidence type="ECO:0000313" key="16">
    <source>
        <dbReference type="EMBL" id="MCP2170330.1"/>
    </source>
</evidence>
<evidence type="ECO:0000256" key="6">
    <source>
        <dbReference type="ARBA" id="ARBA00023194"/>
    </source>
</evidence>
<dbReference type="InterPro" id="IPR006162">
    <property type="entry name" value="Ppantetheine_attach_site"/>
</dbReference>
<dbReference type="InterPro" id="IPR050091">
    <property type="entry name" value="PKS_NRPS_Biosynth_Enz"/>
</dbReference>
<dbReference type="InterPro" id="IPR036736">
    <property type="entry name" value="ACP-like_sf"/>
</dbReference>
<dbReference type="PANTHER" id="PTHR43775:SF51">
    <property type="entry name" value="INACTIVE PHENOLPHTHIOCEROL SYNTHESIS POLYKETIDE SYNTHASE TYPE I PKS1-RELATED"/>
    <property type="match status" value="1"/>
</dbReference>
<dbReference type="InterPro" id="IPR009081">
    <property type="entry name" value="PP-bd_ACP"/>
</dbReference>
<keyword evidence="6" id="KW-0045">Antibiotic biosynthesis</keyword>
<dbReference type="CDD" id="cd08952">
    <property type="entry name" value="KR_1_SDR_x"/>
    <property type="match status" value="1"/>
</dbReference>
<dbReference type="NCBIfam" id="NF045894">
    <property type="entry name" value="PKS_plus_SDR"/>
    <property type="match status" value="1"/>
</dbReference>
<evidence type="ECO:0000256" key="7">
    <source>
        <dbReference type="ARBA" id="ARBA00023268"/>
    </source>
</evidence>
<dbReference type="InterPro" id="IPR016039">
    <property type="entry name" value="Thiolase-like"/>
</dbReference>
<keyword evidence="4 16" id="KW-0808">Transferase</keyword>
<dbReference type="SUPFAM" id="SSF53901">
    <property type="entry name" value="Thiolase-like"/>
    <property type="match status" value="3"/>
</dbReference>
<comment type="catalytic activity">
    <reaction evidence="9">
        <text>6 (S)-methylmalonyl-CoA + propanoyl-CoA + 6 NADPH + 12 H(+) = 6-deoxyerythronolide B + 6 CO2 + 6 NADP(+) + 7 CoA + H2O</text>
        <dbReference type="Rhea" id="RHEA:23068"/>
        <dbReference type="ChEBI" id="CHEBI:15377"/>
        <dbReference type="ChEBI" id="CHEBI:15378"/>
        <dbReference type="ChEBI" id="CHEBI:16089"/>
        <dbReference type="ChEBI" id="CHEBI:16526"/>
        <dbReference type="ChEBI" id="CHEBI:57287"/>
        <dbReference type="ChEBI" id="CHEBI:57327"/>
        <dbReference type="ChEBI" id="CHEBI:57392"/>
        <dbReference type="ChEBI" id="CHEBI:57783"/>
        <dbReference type="ChEBI" id="CHEBI:58349"/>
        <dbReference type="EC" id="2.3.1.94"/>
    </reaction>
</comment>
<feature type="domain" description="Carrier" evidence="14">
    <location>
        <begin position="3874"/>
        <end position="3953"/>
    </location>
</feature>
<dbReference type="InterPro" id="IPR020806">
    <property type="entry name" value="PKS_PP-bd"/>
</dbReference>
<proteinExistence type="predicted"/>
<name>A0AAE3KK52_9PSEU</name>
<keyword evidence="5" id="KW-0677">Repeat</keyword>
<evidence type="ECO:0000313" key="17">
    <source>
        <dbReference type="Proteomes" id="UP001206128"/>
    </source>
</evidence>
<dbReference type="Pfam" id="PF08990">
    <property type="entry name" value="Docking"/>
    <property type="match status" value="1"/>
</dbReference>
<dbReference type="PROSITE" id="PS00012">
    <property type="entry name" value="PHOSPHOPANTETHEINE"/>
    <property type="match status" value="3"/>
</dbReference>
<dbReference type="SMART" id="SM00822">
    <property type="entry name" value="PKS_KR"/>
    <property type="match status" value="2"/>
</dbReference>
<dbReference type="SUPFAM" id="SSF52151">
    <property type="entry name" value="FabD/lysophospholipase-like"/>
    <property type="match status" value="3"/>
</dbReference>
<sequence>MATDERVAQYLKKVAADLQRTRQRLNELESANTEPIAIVAMACRYPGGVSSPEQLWELLVDQRDPLGPFPADRGWDSSRLGPEVTRKGGFLDTAGDFDAGFFGISPREALAMDPQQRLLLETAWEALERAGIDPAALRGSDTGVFVGIADQHYGPRDAQAQEEVIGHLLTGTTNSVASGRLAYVLGTEGPALSVDTACSSSLVALHLAIRALRNGECSAALVGGAAVMSDPSLFVEFAEQQGLAADARCKSFAAAADGTGWGEGVAVLLVQRLSAARAAGNPVLAVVRGSAVNSDGASNGLTAPNGPSQQRLIRQALRDAGLSAGQVDVVEAHGTGTRLGDPVEAQALLATYGQDRDEPLLLGSIKSNIGHTQAAAGLAGVIKMVLALGRARLPATLHVDAPTPQVDWTAGKVELITQARDWPETGRPRRGAVSAFGISGTNAHVILEQAPTRPVPDAEPAPTAPTAPAPAVHRPVRALLLSARDTAALRAQGGLIEAYAQAHPDHDLASALATTRARLSHRAVVVGADDQTLLAGLRSLAAGEPDPAVVRGRARAHGKLAFLLSGQGSQRVGMAGGLRAAHPVFAEAFDEIATRFTALLPRPLATAVDDPELIDRTRYTQPALFAVEVALCRLLESWGIVPDVLLGHSIGELAAAHVAGVFSLDDACALVAARGRLMDDLPDGGAMAALEIAEADLPGLLAEAGHDAEIAAVNGPASLVVAGDVAAVEAIVAACAARGTRARRLPVSHAFHSARMEPMLERFREVAAGVTYSAPARTIVSARTGQPVTGAEIGTPDYWVEQVRHAVRFADGMRRLIADGCTGYLEVGPGGLTPMALENLAGSATPAAVAVALRRDQPEPESLLTALAELYVAGAPIPWERVVAVPGAPRLDLPTYPFQRERYWLTSGTETSHPVVLAAAPRQAGRPAHPLAGLAPEELSHRLLDRVRSATAAALGHRDRSAIDADQAFAELGMDSLSSVRMRDMLAQDTELVLPSTLVFDHPTPAAVVAYLRDELLGGAERVVVRRRAAVDDPVVIVGMACRFPGGVRDPEDLWRLVRDGTDAVGAFPTDRGWVTASLGDDIARRGGFLDAIADFDAGFFGISPREALGMDPQQRLLLETAWQALEHAGIDAADLRGSRTGVFAGVAGSDYAELLTGLAETESYVMTGSAASVVSGRLSYVLGLEGPSVTVDTACSSSLVALHLAVKALREGECDLALASGVTVMSTPAGISLVSQVGALAGDGRCKAFSDDADGTGWGEGVGVVVLQRRSEALRAGHRVLATVAGTAIGSDGASNGLTAPNGPAQQRVIRDALADAGLGPADVDLLEAHGTGTALGDPIEAQALMATYGTDRAEPLWLGSLKSNIGHTMAAAGIAGVIKAVLALRHATMPRTLHADPPSSKIDWSPGTLRLLTEQREWADPGRPRRAAVSAFGMSGTNAHVILAEADPADPAERPRESPDAGLVPLALSGRTADALRAQAARLAAYLVEHPDVRSEAVARALLRRTAFEHRAVVVGDDRDRLLDGVRAVAEGRTSDDVVSGVATAFDRGPVWVFPGYGAQWDGMAVELLDTAPVFAARWAECDAAFAPLLGWSITDVARGAAVPEDVPEVLVNQALLFSMMVSLAALWRSYGVTPAAVIGSSQGEVAAACVAGVLSPSDGATILVRRVWRAVALSNPGALASLAAPVADVESWLTRFAGAVEIGVVNSPRAVTVSGDQHAVEDLVAEAVGRGVRARLMPATYASHSAHMELLRDDVVADLAGVTPMPGTVPFFSTVTVDWAEPGQLDGEYWYRNMRQPVQLAPAVTALLGQGFTSFLEVSAHPLLVGPITETAEEAGVTAVATGSLRRQDGGPRRMLASLARLHVEGVRSDLGGAFTGGEPPVDDLPTYAFQRRRFWPAETDRPRGTGDPADDRFWQAVVDHDVDGVAATLGLADPAALDAVVPALADWRRNRHERAQLESWLYRVDWTPLPAAPGGRLVGTWLVLVSAGQDNGPAVDVVRDRADRTVVLEIPEPGPDTGADAAALAGLIRDAVGADALAGVLCLTGLDERPLTAYPDVTRGAAALLVTVRALHVAAETAPLWCATRGAVAVDPADGPAAPLQAIVWGLGRCVGLEHPRTWGGLIDLPVAWDADTAALAATTLARTDGEDQVAIRAGGRYGSRMHRAPDIAATPGWSAAGATVLITGGTGALGGHVARFLAGAGARRIILTSRRGADAPGAEEILAEVRALGAEAVAVACDTGDRAAVAAMLRDVQGDGVLIDAVIHAAGVGDGGPIEQAEVHQLARVSGGKVTGIINLEAELDPAQLKAVVYFSSGVAVWGAGDHGVYAGANAYLDARAVRRTAEGVPTWSIAWGPWAGAAGMVSVEVYDTLRRSGLPVMDPLATVRTLGRVLTGAGGALLVVEINWADFVSVFTSQRPSPLLADLTGALASPDAGPRTGSGLAERLAGLDPQARAAAVRDVVHQQVAAVLGHTGTDAVDPGRAFFEIGFDSLTAVELRDRLVAAIGVPLQSTLIFNHPSVDELTRHLDQEVLATQAAPAAPTVIRAAVADQSDPIVIVGMACRFPGGIDTPERMWQALVDGADMVAGLPEDRGWPLGKLYDPDPDTPHRTYVELGAFLYDAAEFDPRFFGISPREAVTMDPQHRVVLEASWEALERSGIDPRSLRGSRTGVYLGMTHQFYGERIRAGGPELEGYLVTGGAAAVGSGRVSYVLGLEGPAITVDTACSSSLVTLHMAAQALRAGECDLAINAGVAVMSDPTSFLTFSRQRGLARDGRCKPFAAAADGFGLGEGAGVVVLERLSDARANGHPVLATVLGSAVNQDGASNGLTAPSGPSQQRVIRAALANAGLDTADVELIEAHGTGTKLGDPIEAEAVLATYGQGRTEPAWMGSFKSNVGHTQAAAGVAGVIKSVLALRNQVMPKTLHVDEPTPHVDWAAGDVRLLTEARPWPRGSRPRRAAISAFGISGTNAHVVLEEVPADEPDDREAIPALPVPVVLSARTPEALRAQAGRLRELLAEPGAIPLDVGYSTVVTRSVFEHRAVVTGHDSAELVAELTRVAGRTGPVPPDATGRVAFLFTGQGAQRPGMGRALHQTFPTFAKAFDEVCAEMDGLLGRSLREVVFDDADAVHRTEYAQPALFAYEVALFALVRSWGLTPDVLAGHSIGELAAAYCAGLWSLPDACAVVAARGRLMQALRAPGAMAAIEATETEVRAALTADGDGVGIAAVNGPKAVVISGAEDRVLALAATFTAAGTRVKRLAVSHAFHSPLMDPMLDDFARVLAGITFAEPEIALVSGLTGQVAGAEVRTGDYWVRHVREAVRFADAVATLSEAGAGVFVEIGPDGVLTGMAATCLPDDTTAVLAATQHRDREETRTLVAGLGQLYARGVEVDWVSYFEGVGARRTALPTYPFQRESYWLHTEVPGVDDDQDDRGALYELRWIPAPEAPGATGLPAGDVLRIDLPAVAGEVGPATRTAVLDTLTRVRALLADEQQADKRILVRTERAVSIGDEPIDPVRAAARGLLLSAQLEHPGRLILVDTDDPGDVDPALLRADEPQQALRSGMLLLPRLTRIAAPAASRTPEPGPTGTVLVTGATGALGARLAVRLARTGRAARLLLVSRSGPDAPNARRLLAEIAATGVPAELVAADVADRSRVDELLAAVPAEQPLTAVIHVAGVNDDAAFTDLTAEQVTTVLRAKTDAALVLHEATAALDLTHFVLFSSAVGSLGGAGQANYAAANASLDALAVRRRAAGLPATSLGWGLWDTDDGMAGRLREVDKLRVARAGMLALTPDEGLDLFDLAWDNPGRDTAPVLLPLRMDPKTMADNAAAGTLAPVLRSLVPAPSVAARPTTPAVAADPAPGWAAMPGADRRRRLLELVRDQAGLILGLPPEAFLDNKKLFRDFGFDSLTGVELRNAVAAAVGVPLSAAMVFDHPTPDELVDHIEDQILRRAAPTALPVLAQLDQLEAAVAQLDPAAEIRREVESRLRDLVTAWSTPVAAVAAGVGPAGATVDDRLAEASDDDILDFIRNEFGKQ</sequence>
<dbReference type="PANTHER" id="PTHR43775">
    <property type="entry name" value="FATTY ACID SYNTHASE"/>
    <property type="match status" value="1"/>
</dbReference>
<dbReference type="InterPro" id="IPR057326">
    <property type="entry name" value="KR_dom"/>
</dbReference>